<keyword evidence="7 10" id="KW-1133">Transmembrane helix</keyword>
<evidence type="ECO:0000256" key="7">
    <source>
        <dbReference type="ARBA" id="ARBA00022989"/>
    </source>
</evidence>
<dbReference type="PANTHER" id="PTHR22601">
    <property type="entry name" value="ISP4 LIKE PROTEIN"/>
    <property type="match status" value="1"/>
</dbReference>
<feature type="transmembrane region" description="Helical" evidence="10">
    <location>
        <begin position="101"/>
        <end position="123"/>
    </location>
</feature>
<dbReference type="Pfam" id="PF03169">
    <property type="entry name" value="OPT"/>
    <property type="match status" value="1"/>
</dbReference>
<evidence type="ECO:0000256" key="2">
    <source>
        <dbReference type="ARBA" id="ARBA00008807"/>
    </source>
</evidence>
<evidence type="ECO:0000313" key="12">
    <source>
        <dbReference type="Proteomes" id="UP000077266"/>
    </source>
</evidence>
<feature type="transmembrane region" description="Helical" evidence="10">
    <location>
        <begin position="572"/>
        <end position="591"/>
    </location>
</feature>
<feature type="transmembrane region" description="Helical" evidence="10">
    <location>
        <begin position="642"/>
        <end position="660"/>
    </location>
</feature>
<feature type="region of interest" description="Disordered" evidence="9">
    <location>
        <begin position="1"/>
        <end position="32"/>
    </location>
</feature>
<evidence type="ECO:0000256" key="10">
    <source>
        <dbReference type="SAM" id="Phobius"/>
    </source>
</evidence>
<reference evidence="11 12" key="1">
    <citation type="journal article" date="2016" name="Mol. Biol. Evol.">
        <title>Comparative Genomics of Early-Diverging Mushroom-Forming Fungi Provides Insights into the Origins of Lignocellulose Decay Capabilities.</title>
        <authorList>
            <person name="Nagy L.G."/>
            <person name="Riley R."/>
            <person name="Tritt A."/>
            <person name="Adam C."/>
            <person name="Daum C."/>
            <person name="Floudas D."/>
            <person name="Sun H."/>
            <person name="Yadav J.S."/>
            <person name="Pangilinan J."/>
            <person name="Larsson K.H."/>
            <person name="Matsuura K."/>
            <person name="Barry K."/>
            <person name="Labutti K."/>
            <person name="Kuo R."/>
            <person name="Ohm R.A."/>
            <person name="Bhattacharya S.S."/>
            <person name="Shirouzu T."/>
            <person name="Yoshinaga Y."/>
            <person name="Martin F.M."/>
            <person name="Grigoriev I.V."/>
            <person name="Hibbett D.S."/>
        </authorList>
    </citation>
    <scope>NUCLEOTIDE SEQUENCE [LARGE SCALE GENOMIC DNA]</scope>
    <source>
        <strain evidence="11 12">HHB12029</strain>
    </source>
</reference>
<feature type="transmembrane region" description="Helical" evidence="10">
    <location>
        <begin position="680"/>
        <end position="709"/>
    </location>
</feature>
<proteinExistence type="inferred from homology"/>
<feature type="transmembrane region" description="Helical" evidence="10">
    <location>
        <begin position="257"/>
        <end position="275"/>
    </location>
</feature>
<evidence type="ECO:0000256" key="1">
    <source>
        <dbReference type="ARBA" id="ARBA00004141"/>
    </source>
</evidence>
<dbReference type="InterPro" id="IPR004813">
    <property type="entry name" value="OPT"/>
</dbReference>
<evidence type="ECO:0000256" key="8">
    <source>
        <dbReference type="ARBA" id="ARBA00023136"/>
    </source>
</evidence>
<comment type="similarity">
    <text evidence="2">Belongs to the oligopeptide OPT transporter family.</text>
</comment>
<dbReference type="GO" id="GO:0015031">
    <property type="term" value="P:protein transport"/>
    <property type="evidence" value="ECO:0007669"/>
    <property type="project" value="UniProtKB-KW"/>
</dbReference>
<dbReference type="InParanoid" id="A0A166BR77"/>
<keyword evidence="4 10" id="KW-0812">Transmembrane</keyword>
<gene>
    <name evidence="11" type="ORF">EXIGLDRAFT_725802</name>
</gene>
<evidence type="ECO:0000256" key="3">
    <source>
        <dbReference type="ARBA" id="ARBA00022448"/>
    </source>
</evidence>
<organism evidence="11 12">
    <name type="scientific">Exidia glandulosa HHB12029</name>
    <dbReference type="NCBI Taxonomy" id="1314781"/>
    <lineage>
        <taxon>Eukaryota</taxon>
        <taxon>Fungi</taxon>
        <taxon>Dikarya</taxon>
        <taxon>Basidiomycota</taxon>
        <taxon>Agaricomycotina</taxon>
        <taxon>Agaricomycetes</taxon>
        <taxon>Auriculariales</taxon>
        <taxon>Exidiaceae</taxon>
        <taxon>Exidia</taxon>
    </lineage>
</organism>
<dbReference type="OrthoDB" id="9986677at2759"/>
<dbReference type="Proteomes" id="UP000077266">
    <property type="component" value="Unassembled WGS sequence"/>
</dbReference>
<keyword evidence="3" id="KW-0813">Transport</keyword>
<sequence>MEHLPSQLVTPTAEKESLSEKEKVEGSVDIEEKLSDTPSLEDNIAPTKTVTYVRGEPIIEDGEDVSNFLVDVTDPGGRALTFRSIVMGTAMAGFGASVRQIYAFKPLAVGVSSVFLLLVIYSWGRVWERMPRKASLQNHRFRPLRHLAPIMHFINPGNFGMKEHVVATLVATTASHGSTAVTNFAIQRLFYNENPNAVTAVMATFSTACFGYGMTGLLRPLSVYPSFMVYWASLPNVTVFQALHLHEASDSARRVKIFWYCVAAMAIYEVFPAYIFPLLNGVSVVCLATQHVAPGPRQVIGNIFGGANSNEGLGLFELSFDWQYLGSYWMSVPLGLQAPSWIGIVISYFALLGMYYTNAWQAKSFPFLSTTLFDSTGKRWNQTAVFGNSFSLNETAYEIIGQPFLTGGSALFNMGQNWAIGALIMHVLLFWRNDIIDSFKRAYNGTQNDRHYLAMKKYPEAPSWWYALLLALSFFAGLIVVLKGDTTLPVWGFVVALLVGVMISPFSGILNGRLGNGIATQQLMKMIAGAIHPGKPVANLYFTMWSHDLVIIAVDLATDLKMGQYLKIPPRVMFLTQVYGTLLGALINYVVMVVITTNKKEILTDPIGDNVWSGFGLQAGNSDAITWSLASRVYGIHSMYRWVPLGIIFGAVAVVFQWIVHRRWPKIGGVVVKQVLLPYIFTNVAVLYAGINSTITSTVLLGIFCQWWLRRRYPIWFKKYNFLLGGAFDGGAQITLFVLTFAVFGASGVPRPFPAWWGNRGTGNVDYCL</sequence>
<comment type="subcellular location">
    <subcellularLocation>
        <location evidence="1">Membrane</location>
        <topology evidence="1">Multi-pass membrane protein</topology>
    </subcellularLocation>
</comment>
<dbReference type="AlphaFoldDB" id="A0A166BR77"/>
<keyword evidence="12" id="KW-1185">Reference proteome</keyword>
<feature type="compositionally biased region" description="Basic and acidic residues" evidence="9">
    <location>
        <begin position="13"/>
        <end position="32"/>
    </location>
</feature>
<feature type="transmembrane region" description="Helical" evidence="10">
    <location>
        <begin position="721"/>
        <end position="744"/>
    </location>
</feature>
<dbReference type="GO" id="GO:0035673">
    <property type="term" value="F:oligopeptide transmembrane transporter activity"/>
    <property type="evidence" value="ECO:0007669"/>
    <property type="project" value="InterPro"/>
</dbReference>
<dbReference type="GO" id="GO:0016020">
    <property type="term" value="C:membrane"/>
    <property type="evidence" value="ECO:0007669"/>
    <property type="project" value="UniProtKB-SubCell"/>
</dbReference>
<feature type="transmembrane region" description="Helical" evidence="10">
    <location>
        <begin position="338"/>
        <end position="357"/>
    </location>
</feature>
<feature type="transmembrane region" description="Helical" evidence="10">
    <location>
        <begin position="488"/>
        <end position="510"/>
    </location>
</feature>
<evidence type="ECO:0000256" key="4">
    <source>
        <dbReference type="ARBA" id="ARBA00022692"/>
    </source>
</evidence>
<evidence type="ECO:0000256" key="9">
    <source>
        <dbReference type="SAM" id="MobiDB-lite"/>
    </source>
</evidence>
<keyword evidence="6" id="KW-0653">Protein transport</keyword>
<protein>
    <submittedName>
        <fullName evidence="11">OPT superfamily oligopeptide transporter</fullName>
    </submittedName>
</protein>
<accession>A0A166BR77</accession>
<feature type="transmembrane region" description="Helical" evidence="10">
    <location>
        <begin position="464"/>
        <end position="482"/>
    </location>
</feature>
<dbReference type="EMBL" id="KV425884">
    <property type="protein sequence ID" value="KZW03360.1"/>
    <property type="molecule type" value="Genomic_DNA"/>
</dbReference>
<feature type="transmembrane region" description="Helical" evidence="10">
    <location>
        <begin position="227"/>
        <end position="245"/>
    </location>
</feature>
<evidence type="ECO:0000256" key="5">
    <source>
        <dbReference type="ARBA" id="ARBA00022856"/>
    </source>
</evidence>
<evidence type="ECO:0000313" key="11">
    <source>
        <dbReference type="EMBL" id="KZW03360.1"/>
    </source>
</evidence>
<dbReference type="InterPro" id="IPR004648">
    <property type="entry name" value="Oligpept_transpt"/>
</dbReference>
<keyword evidence="5" id="KW-0571">Peptide transport</keyword>
<feature type="transmembrane region" description="Helical" evidence="10">
    <location>
        <begin position="197"/>
        <end position="215"/>
    </location>
</feature>
<evidence type="ECO:0000256" key="6">
    <source>
        <dbReference type="ARBA" id="ARBA00022927"/>
    </source>
</evidence>
<name>A0A166BR77_EXIGL</name>
<dbReference type="NCBIfam" id="TIGR00728">
    <property type="entry name" value="OPT_sfam"/>
    <property type="match status" value="1"/>
</dbReference>
<keyword evidence="8 10" id="KW-0472">Membrane</keyword>